<evidence type="ECO:0000259" key="2">
    <source>
        <dbReference type="Pfam" id="PF08327"/>
    </source>
</evidence>
<reference evidence="3" key="1">
    <citation type="journal article" date="2014" name="Int. J. Syst. Evol. Microbiol.">
        <title>Complete genome sequence of Corynebacterium casei LMG S-19264T (=DSM 44701T), isolated from a smear-ripened cheese.</title>
        <authorList>
            <consortium name="US DOE Joint Genome Institute (JGI-PGF)"/>
            <person name="Walter F."/>
            <person name="Albersmeier A."/>
            <person name="Kalinowski J."/>
            <person name="Ruckert C."/>
        </authorList>
    </citation>
    <scope>NUCLEOTIDE SEQUENCE</scope>
    <source>
        <strain evidence="3">JCM 3276</strain>
    </source>
</reference>
<dbReference type="CDD" id="cd07826">
    <property type="entry name" value="SRPBCC_CalC_Aha1-like_9"/>
    <property type="match status" value="1"/>
</dbReference>
<organism evidence="3 4">
    <name type="scientific">Actinokineospora fastidiosa</name>
    <dbReference type="NCBI Taxonomy" id="1816"/>
    <lineage>
        <taxon>Bacteria</taxon>
        <taxon>Bacillati</taxon>
        <taxon>Actinomycetota</taxon>
        <taxon>Actinomycetes</taxon>
        <taxon>Pseudonocardiales</taxon>
        <taxon>Pseudonocardiaceae</taxon>
        <taxon>Actinokineospora</taxon>
    </lineage>
</organism>
<evidence type="ECO:0000256" key="1">
    <source>
        <dbReference type="ARBA" id="ARBA00006817"/>
    </source>
</evidence>
<dbReference type="EMBL" id="BMRB01000006">
    <property type="protein sequence ID" value="GGS53262.1"/>
    <property type="molecule type" value="Genomic_DNA"/>
</dbReference>
<dbReference type="Proteomes" id="UP000660680">
    <property type="component" value="Unassembled WGS sequence"/>
</dbReference>
<protein>
    <recommendedName>
        <fullName evidence="2">Activator of Hsp90 ATPase homologue 1/2-like C-terminal domain-containing protein</fullName>
    </recommendedName>
</protein>
<feature type="domain" description="Activator of Hsp90 ATPase homologue 1/2-like C-terminal" evidence="2">
    <location>
        <begin position="26"/>
        <end position="160"/>
    </location>
</feature>
<keyword evidence="4" id="KW-1185">Reference proteome</keyword>
<sequence>MTATTKGTAVVTLPADNQILITREFNAPAELVYRAYTEPELIRRWWHANRGTMTVCEVDLRVGGAWRYAMVATGGFDVGFHGTYREVVPNSRLVYTEVYEGAPDAGEDDAALNTVELREKDGRTTVTILVEHTKPEHRDFHIESGMEHGMQDAMDMLEEIAVGLG</sequence>
<evidence type="ECO:0000313" key="3">
    <source>
        <dbReference type="EMBL" id="GGS53262.1"/>
    </source>
</evidence>
<dbReference type="InterPro" id="IPR013538">
    <property type="entry name" value="ASHA1/2-like_C"/>
</dbReference>
<dbReference type="RefSeq" id="WP_189213562.1">
    <property type="nucleotide sequence ID" value="NZ_BMRB01000006.1"/>
</dbReference>
<dbReference type="AlphaFoldDB" id="A0A918GRJ6"/>
<dbReference type="Pfam" id="PF08327">
    <property type="entry name" value="AHSA1"/>
    <property type="match status" value="1"/>
</dbReference>
<accession>A0A918GRJ6</accession>
<reference evidence="3" key="2">
    <citation type="submission" date="2020-09" db="EMBL/GenBank/DDBJ databases">
        <authorList>
            <person name="Sun Q."/>
            <person name="Ohkuma M."/>
        </authorList>
    </citation>
    <scope>NUCLEOTIDE SEQUENCE</scope>
    <source>
        <strain evidence="3">JCM 3276</strain>
    </source>
</reference>
<comment type="similarity">
    <text evidence="1">Belongs to the AHA1 family.</text>
</comment>
<comment type="caution">
    <text evidence="3">The sequence shown here is derived from an EMBL/GenBank/DDBJ whole genome shotgun (WGS) entry which is preliminary data.</text>
</comment>
<gene>
    <name evidence="3" type="ORF">GCM10010171_55710</name>
</gene>
<dbReference type="InterPro" id="IPR023393">
    <property type="entry name" value="START-like_dom_sf"/>
</dbReference>
<proteinExistence type="inferred from homology"/>
<evidence type="ECO:0000313" key="4">
    <source>
        <dbReference type="Proteomes" id="UP000660680"/>
    </source>
</evidence>
<name>A0A918GRJ6_9PSEU</name>
<dbReference type="Gene3D" id="3.30.530.20">
    <property type="match status" value="1"/>
</dbReference>
<dbReference type="SUPFAM" id="SSF55961">
    <property type="entry name" value="Bet v1-like"/>
    <property type="match status" value="1"/>
</dbReference>